<gene>
    <name evidence="2" type="ORF">ABII15_05660</name>
</gene>
<dbReference type="PRINTS" id="PR00507">
    <property type="entry name" value="N12N6MTFRASE"/>
</dbReference>
<dbReference type="PANTHER" id="PTHR42998:SF1">
    <property type="entry name" value="TYPE I RESTRICTION ENZYME HINDI METHYLASE SUBUNIT"/>
    <property type="match status" value="1"/>
</dbReference>
<evidence type="ECO:0000313" key="2">
    <source>
        <dbReference type="EMBL" id="XCJ69479.1"/>
    </source>
</evidence>
<dbReference type="Pfam" id="PF02384">
    <property type="entry name" value="N6_Mtase"/>
    <property type="match status" value="1"/>
</dbReference>
<reference evidence="2" key="1">
    <citation type="submission" date="2024-06" db="EMBL/GenBank/DDBJ databases">
        <title>Streptomyces sp. strain HUAS MG91 genome sequences.</title>
        <authorList>
            <person name="Mo P."/>
        </authorList>
    </citation>
    <scope>NUCLEOTIDE SEQUENCE</scope>
    <source>
        <strain evidence="2">HUAS MG91</strain>
    </source>
</reference>
<dbReference type="EMBL" id="CP159534">
    <property type="protein sequence ID" value="XCJ69479.1"/>
    <property type="molecule type" value="Genomic_DNA"/>
</dbReference>
<dbReference type="AlphaFoldDB" id="A0AAU8IN42"/>
<dbReference type="InterPro" id="IPR052916">
    <property type="entry name" value="Type-I_RE_MTase_Subunit"/>
</dbReference>
<name>A0AAU8IN42_9ACTN</name>
<feature type="domain" description="DNA methylase adenine-specific" evidence="1">
    <location>
        <begin position="116"/>
        <end position="416"/>
    </location>
</feature>
<keyword evidence="2" id="KW-0808">Transferase</keyword>
<dbReference type="KEGG" id="stac:ABII15_05660"/>
<dbReference type="SUPFAM" id="SSF53335">
    <property type="entry name" value="S-adenosyl-L-methionine-dependent methyltransferases"/>
    <property type="match status" value="1"/>
</dbReference>
<dbReference type="Gene3D" id="3.40.50.150">
    <property type="entry name" value="Vaccinia Virus protein VP39"/>
    <property type="match status" value="1"/>
</dbReference>
<organism evidence="2">
    <name type="scientific">Streptomyces tabacisoli</name>
    <dbReference type="NCBI Taxonomy" id="3156398"/>
    <lineage>
        <taxon>Bacteria</taxon>
        <taxon>Bacillati</taxon>
        <taxon>Actinomycetota</taxon>
        <taxon>Actinomycetes</taxon>
        <taxon>Kitasatosporales</taxon>
        <taxon>Streptomycetaceae</taxon>
        <taxon>Streptomyces</taxon>
    </lineage>
</organism>
<dbReference type="REBASE" id="845451">
    <property type="entry name" value="M2.SspMG91ORF5650P"/>
</dbReference>
<evidence type="ECO:0000259" key="1">
    <source>
        <dbReference type="Pfam" id="PF02384"/>
    </source>
</evidence>
<dbReference type="GO" id="GO:0032259">
    <property type="term" value="P:methylation"/>
    <property type="evidence" value="ECO:0007669"/>
    <property type="project" value="UniProtKB-KW"/>
</dbReference>
<dbReference type="PANTHER" id="PTHR42998">
    <property type="entry name" value="TYPE I RESTRICTION ENZYME HINDVIIP M PROTEIN-RELATED"/>
    <property type="match status" value="1"/>
</dbReference>
<dbReference type="GO" id="GO:0003677">
    <property type="term" value="F:DNA binding"/>
    <property type="evidence" value="ECO:0007669"/>
    <property type="project" value="InterPro"/>
</dbReference>
<dbReference type="GO" id="GO:0008170">
    <property type="term" value="F:N-methyltransferase activity"/>
    <property type="evidence" value="ECO:0007669"/>
    <property type="project" value="InterPro"/>
</dbReference>
<keyword evidence="2" id="KW-0489">Methyltransferase</keyword>
<proteinExistence type="predicted"/>
<dbReference type="InterPro" id="IPR003356">
    <property type="entry name" value="DNA_methylase_A-5"/>
</dbReference>
<sequence length="456" mass="49693">MTMRKLGQDTLAFRRVWRALDQLLLAVDANTAYRLVYQVIYLRSCSSAGWSEVVRGAGHIGQTLDTVWLRTRVGQALAGRRATEAGRLSAQVHAALEWLIAEVDQLETVDGLFGACLDRYSTRHSKGGGDYYTPDDVAQLFAGLAAPQAGERVRDPACGSGRLLRAAAHWARAHSGGDVQLSGADIRHQARYVAAVHLALHGLRVELGEDTVDTLRTGLSDTPADVVITNPPVNMSDWGHGELDDDPRWFLGRPPRANANFAWAQHILADLGPVGRAVVLLSSGAARNTNVADTRIRRALVEEGLIVGIVALPAGLFPHTRSGTALWLLRKGDRPHADEILFADARQLGTRHQTAGRRFEGADVDRLIRIFAAWQGLRPMDTSDAPGTVSWCRAVSREDVIAADYDLTPARHVQQQSSVPSVQDGHPLSPRDELHLRLEQSVVARSRVIRALGGRA</sequence>
<dbReference type="RefSeq" id="WP_353941166.1">
    <property type="nucleotide sequence ID" value="NZ_CP159534.1"/>
</dbReference>
<accession>A0AAU8IN42</accession>
<protein>
    <submittedName>
        <fullName evidence="2">N-6 DNA methylase</fullName>
    </submittedName>
</protein>
<dbReference type="InterPro" id="IPR029063">
    <property type="entry name" value="SAM-dependent_MTases_sf"/>
</dbReference>